<evidence type="ECO:0000259" key="5">
    <source>
        <dbReference type="PROSITE" id="PS50111"/>
    </source>
</evidence>
<dbReference type="SMART" id="SM00283">
    <property type="entry name" value="MA"/>
    <property type="match status" value="1"/>
</dbReference>
<protein>
    <submittedName>
        <fullName evidence="8">Methyl-accepting chemotaxis protein</fullName>
    </submittedName>
</protein>
<dbReference type="Proteomes" id="UP000248798">
    <property type="component" value="Unassembled WGS sequence"/>
</dbReference>
<dbReference type="GO" id="GO:0016020">
    <property type="term" value="C:membrane"/>
    <property type="evidence" value="ECO:0007669"/>
    <property type="project" value="InterPro"/>
</dbReference>
<dbReference type="PANTHER" id="PTHR32089:SF112">
    <property type="entry name" value="LYSOZYME-LIKE PROTEIN-RELATED"/>
    <property type="match status" value="1"/>
</dbReference>
<dbReference type="InterPro" id="IPR004090">
    <property type="entry name" value="Chemotax_Me-accpt_rcpt"/>
</dbReference>
<feature type="transmembrane region" description="Helical" evidence="4">
    <location>
        <begin position="231"/>
        <end position="249"/>
    </location>
</feature>
<dbReference type="AlphaFoldDB" id="A0A328FG10"/>
<accession>A0A328FG10</accession>
<dbReference type="PROSITE" id="PS50885">
    <property type="entry name" value="HAMP"/>
    <property type="match status" value="1"/>
</dbReference>
<evidence type="ECO:0000256" key="2">
    <source>
        <dbReference type="ARBA" id="ARBA00029447"/>
    </source>
</evidence>
<keyword evidence="4" id="KW-1133">Transmembrane helix</keyword>
<sequence>MKKILDLPIFIKFMAVGIGTTILLVGVLLFFYVRSGKVETINSYAEKARAICLISESVRQEMEEKWNLGLFPLEDILSYARSGQTDKLLATVPVVSAWKAAMRKAEQGGYTFRVPKFSPRNPQNEPDFGQSYKIEGPALEKMKKEQLDEYYVVDTHTNSVRYFLPIRLSETCLVCHGDPKQSKTLWGRNDGKDPTGGPIENWKAGEIHGAFEVIQSLDEADAQLRYRVLKAAALIVAGTLLAAVMFFLVSRSITGRLKQGVDFANVMANGDLSRDIDIECEDETGKLARAMNTMIRNLRGMIADISQGVETLAGSSEQLNDASQSMSVDSSDASELAVSVAAAAEQMSASMASVRASIEETAGNVNSVSAAAEEMTATINEIVTNTEQSRQVTETAVSQAGQVSENVAQLGSAALEIGKVTETITDISEQTNLLALNATIEAARAGEAGKGFAVVANEIKVLANQTAEATTEIRMKIERMQGSTQKTTQGIEEIIRVINAVNESVAAIVEAVEQQSQATAEIAQNVSQASFSISEVTENVGQCATAADEVAENISRVSLASSEISNRSINVKFTAEELSGLAARLNELMAKFKLS</sequence>
<proteinExistence type="inferred from homology"/>
<feature type="domain" description="HAMP" evidence="6">
    <location>
        <begin position="251"/>
        <end position="303"/>
    </location>
</feature>
<keyword evidence="1 3" id="KW-0807">Transducer</keyword>
<dbReference type="PRINTS" id="PR00260">
    <property type="entry name" value="CHEMTRNSDUCR"/>
</dbReference>
<dbReference type="OrthoDB" id="9789976at2"/>
<evidence type="ECO:0000256" key="4">
    <source>
        <dbReference type="SAM" id="Phobius"/>
    </source>
</evidence>
<dbReference type="SUPFAM" id="SSF58104">
    <property type="entry name" value="Methyl-accepting chemotaxis protein (MCP) signaling domain"/>
    <property type="match status" value="1"/>
</dbReference>
<gene>
    <name evidence="8" type="ORF">DO021_04250</name>
    <name evidence="7" type="ORF">EYB58_06330</name>
</gene>
<evidence type="ECO:0000256" key="1">
    <source>
        <dbReference type="ARBA" id="ARBA00023224"/>
    </source>
</evidence>
<dbReference type="SMART" id="SM00304">
    <property type="entry name" value="HAMP"/>
    <property type="match status" value="2"/>
</dbReference>
<feature type="domain" description="Methyl-accepting transducer" evidence="5">
    <location>
        <begin position="315"/>
        <end position="558"/>
    </location>
</feature>
<dbReference type="EMBL" id="QLNI01000006">
    <property type="protein sequence ID" value="RAM03299.1"/>
    <property type="molecule type" value="Genomic_DNA"/>
</dbReference>
<evidence type="ECO:0000259" key="6">
    <source>
        <dbReference type="PROSITE" id="PS50885"/>
    </source>
</evidence>
<evidence type="ECO:0000313" key="10">
    <source>
        <dbReference type="Proteomes" id="UP000293902"/>
    </source>
</evidence>
<dbReference type="GO" id="GO:0006935">
    <property type="term" value="P:chemotaxis"/>
    <property type="evidence" value="ECO:0007669"/>
    <property type="project" value="InterPro"/>
</dbReference>
<name>A0A328FG10_9BACT</name>
<dbReference type="PROSITE" id="PS50111">
    <property type="entry name" value="CHEMOTAXIS_TRANSDUC_2"/>
    <property type="match status" value="1"/>
</dbReference>
<dbReference type="CDD" id="cd11386">
    <property type="entry name" value="MCP_signal"/>
    <property type="match status" value="1"/>
</dbReference>
<reference evidence="7 10" key="2">
    <citation type="submission" date="2019-02" db="EMBL/GenBank/DDBJ databases">
        <title>Complete genome sequence of Desulfobacter hydrogenophilus AcRS1.</title>
        <authorList>
            <person name="Marietou A."/>
            <person name="Lund M.B."/>
            <person name="Marshall I.P.G."/>
            <person name="Schreiber L."/>
            <person name="Jorgensen B."/>
        </authorList>
    </citation>
    <scope>NUCLEOTIDE SEQUENCE [LARGE SCALE GENOMIC DNA]</scope>
    <source>
        <strain evidence="7 10">AcRS1</strain>
    </source>
</reference>
<dbReference type="Proteomes" id="UP000293902">
    <property type="component" value="Chromosome"/>
</dbReference>
<keyword evidence="10" id="KW-1185">Reference proteome</keyword>
<dbReference type="InterPro" id="IPR021796">
    <property type="entry name" value="Tll0287-like_dom"/>
</dbReference>
<keyword evidence="4" id="KW-0472">Membrane</keyword>
<dbReference type="PANTHER" id="PTHR32089">
    <property type="entry name" value="METHYL-ACCEPTING CHEMOTAXIS PROTEIN MCPB"/>
    <property type="match status" value="1"/>
</dbReference>
<evidence type="ECO:0000256" key="3">
    <source>
        <dbReference type="PROSITE-ProRule" id="PRU00284"/>
    </source>
</evidence>
<feature type="transmembrane region" description="Helical" evidence="4">
    <location>
        <begin position="9"/>
        <end position="33"/>
    </location>
</feature>
<keyword evidence="4" id="KW-0812">Transmembrane</keyword>
<dbReference type="InterPro" id="IPR004089">
    <property type="entry name" value="MCPsignal_dom"/>
</dbReference>
<comment type="similarity">
    <text evidence="2">Belongs to the methyl-accepting chemotaxis (MCP) protein family.</text>
</comment>
<dbReference type="EMBL" id="CP036313">
    <property type="protein sequence ID" value="QBH12565.1"/>
    <property type="molecule type" value="Genomic_DNA"/>
</dbReference>
<dbReference type="Pfam" id="PF00015">
    <property type="entry name" value="MCPsignal"/>
    <property type="match status" value="1"/>
</dbReference>
<dbReference type="InterPro" id="IPR003660">
    <property type="entry name" value="HAMP_dom"/>
</dbReference>
<dbReference type="GO" id="GO:0007165">
    <property type="term" value="P:signal transduction"/>
    <property type="evidence" value="ECO:0007669"/>
    <property type="project" value="UniProtKB-KW"/>
</dbReference>
<evidence type="ECO:0000313" key="7">
    <source>
        <dbReference type="EMBL" id="QBH12565.1"/>
    </source>
</evidence>
<reference evidence="8 9" key="1">
    <citation type="submission" date="2018-06" db="EMBL/GenBank/DDBJ databases">
        <title>Complete Genome Sequence of Desulfobacter hydrogenophilus (DSM3380).</title>
        <authorList>
            <person name="Marietou A."/>
            <person name="Schreiber L."/>
            <person name="Marshall I."/>
            <person name="Jorgensen B."/>
        </authorList>
    </citation>
    <scope>NUCLEOTIDE SEQUENCE [LARGE SCALE GENOMIC DNA]</scope>
    <source>
        <strain evidence="8 9">DSM 3380</strain>
    </source>
</reference>
<dbReference type="RefSeq" id="WP_111954050.1">
    <property type="nucleotide sequence ID" value="NZ_CP036313.1"/>
</dbReference>
<dbReference type="Pfam" id="PF11845">
    <property type="entry name" value="Tll0287-like"/>
    <property type="match status" value="1"/>
</dbReference>
<evidence type="ECO:0000313" key="9">
    <source>
        <dbReference type="Proteomes" id="UP000248798"/>
    </source>
</evidence>
<dbReference type="GO" id="GO:0004888">
    <property type="term" value="F:transmembrane signaling receptor activity"/>
    <property type="evidence" value="ECO:0007669"/>
    <property type="project" value="InterPro"/>
</dbReference>
<dbReference type="CDD" id="cd06225">
    <property type="entry name" value="HAMP"/>
    <property type="match status" value="1"/>
</dbReference>
<dbReference type="Gene3D" id="1.10.287.950">
    <property type="entry name" value="Methyl-accepting chemotaxis protein"/>
    <property type="match status" value="1"/>
</dbReference>
<dbReference type="Pfam" id="PF00672">
    <property type="entry name" value="HAMP"/>
    <property type="match status" value="1"/>
</dbReference>
<organism evidence="8 9">
    <name type="scientific">Desulfobacter hydrogenophilus</name>
    <dbReference type="NCBI Taxonomy" id="2291"/>
    <lineage>
        <taxon>Bacteria</taxon>
        <taxon>Pseudomonadati</taxon>
        <taxon>Thermodesulfobacteriota</taxon>
        <taxon>Desulfobacteria</taxon>
        <taxon>Desulfobacterales</taxon>
        <taxon>Desulfobacteraceae</taxon>
        <taxon>Desulfobacter</taxon>
    </lineage>
</organism>
<evidence type="ECO:0000313" key="8">
    <source>
        <dbReference type="EMBL" id="RAM03299.1"/>
    </source>
</evidence>